<evidence type="ECO:0000313" key="2">
    <source>
        <dbReference type="EMBL" id="TEB28319.1"/>
    </source>
</evidence>
<proteinExistence type="predicted"/>
<organism evidence="2 3">
    <name type="scientific">Coprinellus micaceus</name>
    <name type="common">Glistening ink-cap mushroom</name>
    <name type="synonym">Coprinus micaceus</name>
    <dbReference type="NCBI Taxonomy" id="71717"/>
    <lineage>
        <taxon>Eukaryota</taxon>
        <taxon>Fungi</taxon>
        <taxon>Dikarya</taxon>
        <taxon>Basidiomycota</taxon>
        <taxon>Agaricomycotina</taxon>
        <taxon>Agaricomycetes</taxon>
        <taxon>Agaricomycetidae</taxon>
        <taxon>Agaricales</taxon>
        <taxon>Agaricineae</taxon>
        <taxon>Psathyrellaceae</taxon>
        <taxon>Coprinellus</taxon>
    </lineage>
</organism>
<reference evidence="2 3" key="1">
    <citation type="journal article" date="2019" name="Nat. Ecol. Evol.">
        <title>Megaphylogeny resolves global patterns of mushroom evolution.</title>
        <authorList>
            <person name="Varga T."/>
            <person name="Krizsan K."/>
            <person name="Foldi C."/>
            <person name="Dima B."/>
            <person name="Sanchez-Garcia M."/>
            <person name="Sanchez-Ramirez S."/>
            <person name="Szollosi G.J."/>
            <person name="Szarkandi J.G."/>
            <person name="Papp V."/>
            <person name="Albert L."/>
            <person name="Andreopoulos W."/>
            <person name="Angelini C."/>
            <person name="Antonin V."/>
            <person name="Barry K.W."/>
            <person name="Bougher N.L."/>
            <person name="Buchanan P."/>
            <person name="Buyck B."/>
            <person name="Bense V."/>
            <person name="Catcheside P."/>
            <person name="Chovatia M."/>
            <person name="Cooper J."/>
            <person name="Damon W."/>
            <person name="Desjardin D."/>
            <person name="Finy P."/>
            <person name="Geml J."/>
            <person name="Haridas S."/>
            <person name="Hughes K."/>
            <person name="Justo A."/>
            <person name="Karasinski D."/>
            <person name="Kautmanova I."/>
            <person name="Kiss B."/>
            <person name="Kocsube S."/>
            <person name="Kotiranta H."/>
            <person name="LaButti K.M."/>
            <person name="Lechner B.E."/>
            <person name="Liimatainen K."/>
            <person name="Lipzen A."/>
            <person name="Lukacs Z."/>
            <person name="Mihaltcheva S."/>
            <person name="Morgado L.N."/>
            <person name="Niskanen T."/>
            <person name="Noordeloos M.E."/>
            <person name="Ohm R.A."/>
            <person name="Ortiz-Santana B."/>
            <person name="Ovrebo C."/>
            <person name="Racz N."/>
            <person name="Riley R."/>
            <person name="Savchenko A."/>
            <person name="Shiryaev A."/>
            <person name="Soop K."/>
            <person name="Spirin V."/>
            <person name="Szebenyi C."/>
            <person name="Tomsovsky M."/>
            <person name="Tulloss R.E."/>
            <person name="Uehling J."/>
            <person name="Grigoriev I.V."/>
            <person name="Vagvolgyi C."/>
            <person name="Papp T."/>
            <person name="Martin F.M."/>
            <person name="Miettinen O."/>
            <person name="Hibbett D.S."/>
            <person name="Nagy L.G."/>
        </authorList>
    </citation>
    <scope>NUCLEOTIDE SEQUENCE [LARGE SCALE GENOMIC DNA]</scope>
    <source>
        <strain evidence="2 3">FP101781</strain>
    </source>
</reference>
<feature type="region of interest" description="Disordered" evidence="1">
    <location>
        <begin position="1"/>
        <end position="65"/>
    </location>
</feature>
<dbReference type="AlphaFoldDB" id="A0A4Y7T434"/>
<evidence type="ECO:0000313" key="3">
    <source>
        <dbReference type="Proteomes" id="UP000298030"/>
    </source>
</evidence>
<dbReference type="EMBL" id="QPFP01000033">
    <property type="protein sequence ID" value="TEB28319.1"/>
    <property type="molecule type" value="Genomic_DNA"/>
</dbReference>
<name>A0A4Y7T434_COPMI</name>
<feature type="compositionally biased region" description="Basic and acidic residues" evidence="1">
    <location>
        <begin position="1"/>
        <end position="31"/>
    </location>
</feature>
<feature type="compositionally biased region" description="Acidic residues" evidence="1">
    <location>
        <begin position="297"/>
        <end position="311"/>
    </location>
</feature>
<gene>
    <name evidence="2" type="ORF">FA13DRAFT_1815870</name>
</gene>
<evidence type="ECO:0000256" key="1">
    <source>
        <dbReference type="SAM" id="MobiDB-lite"/>
    </source>
</evidence>
<dbReference type="OrthoDB" id="3237371at2759"/>
<comment type="caution">
    <text evidence="2">The sequence shown here is derived from an EMBL/GenBank/DDBJ whole genome shotgun (WGS) entry which is preliminary data.</text>
</comment>
<feature type="region of interest" description="Disordered" evidence="1">
    <location>
        <begin position="286"/>
        <end position="317"/>
    </location>
</feature>
<accession>A0A4Y7T434</accession>
<feature type="compositionally biased region" description="Polar residues" evidence="1">
    <location>
        <begin position="34"/>
        <end position="49"/>
    </location>
</feature>
<keyword evidence="3" id="KW-1185">Reference proteome</keyword>
<protein>
    <submittedName>
        <fullName evidence="2">Uncharacterized protein</fullName>
    </submittedName>
</protein>
<dbReference type="Proteomes" id="UP000298030">
    <property type="component" value="Unassembled WGS sequence"/>
</dbReference>
<sequence length="317" mass="35861">MFLRKKTNETADEGHYKSTSSTEHEPDEIRGTEAATTPTPQGQEPSISSMPDHAETYPLDGHSSFPRKVPMPEGLAQMFKGFVPYLIDFAGVQDDPWNVGDEPIFRQWFGYLKNVLKKDLYDETDRAVIVSNAQYQLSLWRDSIATRALLHLTDNLDALPTFEDRRQWVLDRLYLHDVSPRCLPLYFRKIKNSKGLRVRVDLYQAPIVASALSIHLYSVRDVPEHLRMPRMAVGALILSLQASLRAAELWKSGQQGSFPLTAHLRTSTETLRITTPGLCLHGAEEDPRDYRLLNPNDAEEELLPDDSDSDSEPNSGT</sequence>